<proteinExistence type="predicted"/>
<evidence type="ECO:0000256" key="2">
    <source>
        <dbReference type="SAM" id="MobiDB-lite"/>
    </source>
</evidence>
<feature type="region of interest" description="Disordered" evidence="2">
    <location>
        <begin position="347"/>
        <end position="390"/>
    </location>
</feature>
<dbReference type="EMBL" id="KL197735">
    <property type="protein sequence ID" value="KDQ53150.1"/>
    <property type="molecule type" value="Genomic_DNA"/>
</dbReference>
<dbReference type="SUPFAM" id="SSF51197">
    <property type="entry name" value="Clavaminate synthase-like"/>
    <property type="match status" value="2"/>
</dbReference>
<gene>
    <name evidence="4" type="ORF">JAAARDRAFT_39516</name>
</gene>
<feature type="compositionally biased region" description="Low complexity" evidence="2">
    <location>
        <begin position="360"/>
        <end position="369"/>
    </location>
</feature>
<accession>A0A067PH38</accession>
<feature type="region of interest" description="Disordered" evidence="2">
    <location>
        <begin position="529"/>
        <end position="553"/>
    </location>
</feature>
<dbReference type="OrthoDB" id="415358at2759"/>
<feature type="compositionally biased region" description="Low complexity" evidence="2">
    <location>
        <begin position="453"/>
        <end position="469"/>
    </location>
</feature>
<feature type="coiled-coil region" evidence="1">
    <location>
        <begin position="256"/>
        <end position="322"/>
    </location>
</feature>
<organism evidence="4 5">
    <name type="scientific">Jaapia argillacea MUCL 33604</name>
    <dbReference type="NCBI Taxonomy" id="933084"/>
    <lineage>
        <taxon>Eukaryota</taxon>
        <taxon>Fungi</taxon>
        <taxon>Dikarya</taxon>
        <taxon>Basidiomycota</taxon>
        <taxon>Agaricomycotina</taxon>
        <taxon>Agaricomycetes</taxon>
        <taxon>Agaricomycetidae</taxon>
        <taxon>Jaapiales</taxon>
        <taxon>Jaapiaceae</taxon>
        <taxon>Jaapia</taxon>
    </lineage>
</organism>
<evidence type="ECO:0000256" key="1">
    <source>
        <dbReference type="SAM" id="Coils"/>
    </source>
</evidence>
<sequence length="553" mass="61520">MSDHVPGGISYQGWEPSKPNTPLDRIPPSISPSEFLKTYILPRKPCIFTSHLTDPSFHASRKWTDFAYLEAVAGHENVKVESLDPKSKAFGSALPRTEMTFGEFLKKMMEEKADVEEMYLTTQYEEQNASEDSSTLEPPFLCSPPCNSLTADLPLRPRLLHSLVPHQINLWLGRTFPPPKRPESESATSRSSGLHHDHHDNLYILLSGHKRFIIFPPSAHPHLHFHGTEDLQNIHPNGVISYEGMGDMGGDALCERDRWGWEVKRLERKVHELKRAKKDVVQKARLKGKWKGRAKNQASRDLRIAEDELAEAEDRLLDAIGEEGSLGGEVDDFDALGDLLDVDDPDLDDMDAGSIDDHGSMVSASSKASTSRDRKKPRSQGTEPPSFSRIPASYLHHKLGLLPKFHPIPTLPEDISEGDVDIPSLNPIVVHLEPGEMLYLPASWIHEVSSSSSSFSSKTSSSGSSSSAPKSKRSRGTKPDVHMALNYWFYPPDRLTPEDGQDGDEDGGVYQMQPLFDFLGKEVKRVWKESAGSADAQGEGVGSSEESKCRKFK</sequence>
<dbReference type="STRING" id="933084.A0A067PH38"/>
<feature type="region of interest" description="Disordered" evidence="2">
    <location>
        <begin position="1"/>
        <end position="26"/>
    </location>
</feature>
<evidence type="ECO:0000313" key="5">
    <source>
        <dbReference type="Proteomes" id="UP000027265"/>
    </source>
</evidence>
<keyword evidence="1" id="KW-0175">Coiled coil</keyword>
<dbReference type="InterPro" id="IPR041667">
    <property type="entry name" value="Cupin_8"/>
</dbReference>
<dbReference type="InterPro" id="IPR014710">
    <property type="entry name" value="RmlC-like_jellyroll"/>
</dbReference>
<keyword evidence="5" id="KW-1185">Reference proteome</keyword>
<feature type="region of interest" description="Disordered" evidence="2">
    <location>
        <begin position="453"/>
        <end position="478"/>
    </location>
</feature>
<dbReference type="InParanoid" id="A0A067PH38"/>
<dbReference type="PROSITE" id="PS51184">
    <property type="entry name" value="JMJC"/>
    <property type="match status" value="1"/>
</dbReference>
<dbReference type="PANTHER" id="PTHR12461">
    <property type="entry name" value="HYPOXIA-INDUCIBLE FACTOR 1 ALPHA INHIBITOR-RELATED"/>
    <property type="match status" value="1"/>
</dbReference>
<dbReference type="Gene3D" id="2.60.120.650">
    <property type="entry name" value="Cupin"/>
    <property type="match status" value="1"/>
</dbReference>
<evidence type="ECO:0000259" key="3">
    <source>
        <dbReference type="PROSITE" id="PS51184"/>
    </source>
</evidence>
<dbReference type="Pfam" id="PF13621">
    <property type="entry name" value="Cupin_8"/>
    <property type="match status" value="1"/>
</dbReference>
<evidence type="ECO:0000313" key="4">
    <source>
        <dbReference type="EMBL" id="KDQ53150.1"/>
    </source>
</evidence>
<dbReference type="HOGENOM" id="CLU_017405_0_0_1"/>
<name>A0A067PH38_9AGAM</name>
<reference evidence="5" key="1">
    <citation type="journal article" date="2014" name="Proc. Natl. Acad. Sci. U.S.A.">
        <title>Extensive sampling of basidiomycete genomes demonstrates inadequacy of the white-rot/brown-rot paradigm for wood decay fungi.</title>
        <authorList>
            <person name="Riley R."/>
            <person name="Salamov A.A."/>
            <person name="Brown D.W."/>
            <person name="Nagy L.G."/>
            <person name="Floudas D."/>
            <person name="Held B.W."/>
            <person name="Levasseur A."/>
            <person name="Lombard V."/>
            <person name="Morin E."/>
            <person name="Otillar R."/>
            <person name="Lindquist E.A."/>
            <person name="Sun H."/>
            <person name="LaButti K.M."/>
            <person name="Schmutz J."/>
            <person name="Jabbour D."/>
            <person name="Luo H."/>
            <person name="Baker S.E."/>
            <person name="Pisabarro A.G."/>
            <person name="Walton J.D."/>
            <person name="Blanchette R.A."/>
            <person name="Henrissat B."/>
            <person name="Martin F."/>
            <person name="Cullen D."/>
            <person name="Hibbett D.S."/>
            <person name="Grigoriev I.V."/>
        </authorList>
    </citation>
    <scope>NUCLEOTIDE SEQUENCE [LARGE SCALE GENOMIC DNA]</scope>
    <source>
        <strain evidence="5">MUCL 33604</strain>
    </source>
</reference>
<dbReference type="Proteomes" id="UP000027265">
    <property type="component" value="Unassembled WGS sequence"/>
</dbReference>
<dbReference type="AlphaFoldDB" id="A0A067PH38"/>
<dbReference type="PANTHER" id="PTHR12461:SF100">
    <property type="entry name" value="JMJC DOMAIN-CONTAINING PROTEIN 4"/>
    <property type="match status" value="1"/>
</dbReference>
<feature type="domain" description="JmjC" evidence="3">
    <location>
        <begin position="142"/>
        <end position="504"/>
    </location>
</feature>
<dbReference type="Gene3D" id="2.60.120.10">
    <property type="entry name" value="Jelly Rolls"/>
    <property type="match status" value="1"/>
</dbReference>
<dbReference type="InterPro" id="IPR003347">
    <property type="entry name" value="JmjC_dom"/>
</dbReference>
<feature type="region of interest" description="Disordered" evidence="2">
    <location>
        <begin position="175"/>
        <end position="194"/>
    </location>
</feature>
<protein>
    <recommendedName>
        <fullName evidence="3">JmjC domain-containing protein</fullName>
    </recommendedName>
</protein>